<feature type="modified residue" description="Phosphohistidine" evidence="2">
    <location>
        <position position="77"/>
    </location>
</feature>
<keyword evidence="1" id="KW-0902">Two-component regulatory system</keyword>
<gene>
    <name evidence="4" type="ORF">F7D14_12545</name>
</gene>
<accession>A0A6B8MC29</accession>
<dbReference type="PROSITE" id="PS50894">
    <property type="entry name" value="HPT"/>
    <property type="match status" value="1"/>
</dbReference>
<evidence type="ECO:0000259" key="3">
    <source>
        <dbReference type="PROSITE" id="PS50894"/>
    </source>
</evidence>
<sequence>MATPAPVNHDREPYALDRRSETAPVLDLVHLSRQTMGDQSLEAELLSLFDRQAAQFAPRLAEPCRPDEIGARANLIHTLKGSSRAVGAFALGEAAEAYEAAMRAGAPDDAGHRERLLAQIAAARAAIGKLLERG</sequence>
<proteinExistence type="predicted"/>
<evidence type="ECO:0000313" key="5">
    <source>
        <dbReference type="Proteomes" id="UP000422569"/>
    </source>
</evidence>
<dbReference type="InterPro" id="IPR036641">
    <property type="entry name" value="HPT_dom_sf"/>
</dbReference>
<keyword evidence="5" id="KW-1185">Reference proteome</keyword>
<dbReference type="GO" id="GO:0000160">
    <property type="term" value="P:phosphorelay signal transduction system"/>
    <property type="evidence" value="ECO:0007669"/>
    <property type="project" value="UniProtKB-KW"/>
</dbReference>
<dbReference type="GO" id="GO:0004672">
    <property type="term" value="F:protein kinase activity"/>
    <property type="evidence" value="ECO:0007669"/>
    <property type="project" value="UniProtKB-ARBA"/>
</dbReference>
<evidence type="ECO:0000256" key="2">
    <source>
        <dbReference type="PROSITE-ProRule" id="PRU00110"/>
    </source>
</evidence>
<organism evidence="4 5">
    <name type="scientific">Methylocystis parvus</name>
    <dbReference type="NCBI Taxonomy" id="134"/>
    <lineage>
        <taxon>Bacteria</taxon>
        <taxon>Pseudomonadati</taxon>
        <taxon>Pseudomonadota</taxon>
        <taxon>Alphaproteobacteria</taxon>
        <taxon>Hyphomicrobiales</taxon>
        <taxon>Methylocystaceae</taxon>
        <taxon>Methylocystis</taxon>
    </lineage>
</organism>
<evidence type="ECO:0000256" key="1">
    <source>
        <dbReference type="ARBA" id="ARBA00023012"/>
    </source>
</evidence>
<keyword evidence="4" id="KW-0808">Transferase</keyword>
<keyword evidence="2" id="KW-0597">Phosphoprotein</keyword>
<dbReference type="SUPFAM" id="SSF47226">
    <property type="entry name" value="Histidine-containing phosphotransfer domain, HPT domain"/>
    <property type="match status" value="1"/>
</dbReference>
<reference evidence="4 5" key="1">
    <citation type="submission" date="2019-09" db="EMBL/GenBank/DDBJ databases">
        <title>Isolation and complete genome sequencing of Methylocystis species.</title>
        <authorList>
            <person name="Rumah B.L."/>
            <person name="Stead C.E."/>
            <person name="Stevens B.C."/>
            <person name="Minton N.P."/>
            <person name="Grosse-Honebrink A."/>
            <person name="Zhang Y."/>
        </authorList>
    </citation>
    <scope>NUCLEOTIDE SEQUENCE [LARGE SCALE GENOMIC DNA]</scope>
    <source>
        <strain evidence="4 5">BRCS2</strain>
    </source>
</reference>
<dbReference type="KEGG" id="mpar:F7D14_12545"/>
<dbReference type="AlphaFoldDB" id="A0A6B8MC29"/>
<dbReference type="Pfam" id="PF01627">
    <property type="entry name" value="Hpt"/>
    <property type="match status" value="1"/>
</dbReference>
<dbReference type="RefSeq" id="WP_016918031.1">
    <property type="nucleotide sequence ID" value="NZ_CP044331.1"/>
</dbReference>
<protein>
    <submittedName>
        <fullName evidence="4">Histidine phosphotransferase</fullName>
    </submittedName>
</protein>
<dbReference type="Gene3D" id="1.20.120.160">
    <property type="entry name" value="HPT domain"/>
    <property type="match status" value="1"/>
</dbReference>
<dbReference type="EMBL" id="CP044331">
    <property type="protein sequence ID" value="QGM98220.1"/>
    <property type="molecule type" value="Genomic_DNA"/>
</dbReference>
<dbReference type="InterPro" id="IPR008207">
    <property type="entry name" value="Sig_transdc_His_kin_Hpt_dom"/>
</dbReference>
<evidence type="ECO:0000313" key="4">
    <source>
        <dbReference type="EMBL" id="QGM98220.1"/>
    </source>
</evidence>
<feature type="domain" description="HPt" evidence="3">
    <location>
        <begin position="38"/>
        <end position="134"/>
    </location>
</feature>
<name>A0A6B8MC29_9HYPH</name>
<dbReference type="Proteomes" id="UP000422569">
    <property type="component" value="Chromosome"/>
</dbReference>